<dbReference type="EMBL" id="MFTJ01000028">
    <property type="protein sequence ID" value="OGI65328.1"/>
    <property type="molecule type" value="Genomic_DNA"/>
</dbReference>
<dbReference type="Proteomes" id="UP000178700">
    <property type="component" value="Unassembled WGS sequence"/>
</dbReference>
<proteinExistence type="predicted"/>
<name>A0A1F6V6R0_9BACT</name>
<dbReference type="AlphaFoldDB" id="A0A1F6V6R0"/>
<accession>A0A1F6V6R0</accession>
<evidence type="ECO:0000313" key="2">
    <source>
        <dbReference type="Proteomes" id="UP000178700"/>
    </source>
</evidence>
<reference evidence="1 2" key="1">
    <citation type="journal article" date="2016" name="Nat. Commun.">
        <title>Thousands of microbial genomes shed light on interconnected biogeochemical processes in an aquifer system.</title>
        <authorList>
            <person name="Anantharaman K."/>
            <person name="Brown C.T."/>
            <person name="Hug L.A."/>
            <person name="Sharon I."/>
            <person name="Castelle C.J."/>
            <person name="Probst A.J."/>
            <person name="Thomas B.C."/>
            <person name="Singh A."/>
            <person name="Wilkins M.J."/>
            <person name="Karaoz U."/>
            <person name="Brodie E.L."/>
            <person name="Williams K.H."/>
            <person name="Hubbard S.S."/>
            <person name="Banfield J.F."/>
        </authorList>
    </citation>
    <scope>NUCLEOTIDE SEQUENCE [LARGE SCALE GENOMIC DNA]</scope>
</reference>
<gene>
    <name evidence="1" type="ORF">A2642_03005</name>
</gene>
<comment type="caution">
    <text evidence="1">The sequence shown here is derived from an EMBL/GenBank/DDBJ whole genome shotgun (WGS) entry which is preliminary data.</text>
</comment>
<organism evidence="1 2">
    <name type="scientific">Candidatus Nomurabacteria bacterium RIFCSPHIGHO2_01_FULL_39_10</name>
    <dbReference type="NCBI Taxonomy" id="1801733"/>
    <lineage>
        <taxon>Bacteria</taxon>
        <taxon>Candidatus Nomuraibacteriota</taxon>
    </lineage>
</organism>
<evidence type="ECO:0000313" key="1">
    <source>
        <dbReference type="EMBL" id="OGI65328.1"/>
    </source>
</evidence>
<protein>
    <submittedName>
        <fullName evidence="1">Uncharacterized protein</fullName>
    </submittedName>
</protein>
<sequence>MTQTLKDNLSHISAEILYTKQSIKDTWQHIVLNNYDIQNIILLLQENEQRLKKTDAKLQAIIITLNNQEFSTEKESN</sequence>